<dbReference type="STRING" id="582672.SAMN05216360_11614"/>
<gene>
    <name evidence="1" type="ORF">SAMN05216360_11614</name>
</gene>
<organism evidence="1 2">
    <name type="scientific">Methylobacterium phyllostachyos</name>
    <dbReference type="NCBI Taxonomy" id="582672"/>
    <lineage>
        <taxon>Bacteria</taxon>
        <taxon>Pseudomonadati</taxon>
        <taxon>Pseudomonadota</taxon>
        <taxon>Alphaproteobacteria</taxon>
        <taxon>Hyphomicrobiales</taxon>
        <taxon>Methylobacteriaceae</taxon>
        <taxon>Methylobacterium</taxon>
    </lineage>
</organism>
<keyword evidence="2" id="KW-1185">Reference proteome</keyword>
<accession>A0A1H0HH49</accession>
<dbReference type="RefSeq" id="WP_091720250.1">
    <property type="nucleotide sequence ID" value="NZ_FNHS01000016.1"/>
</dbReference>
<evidence type="ECO:0000313" key="1">
    <source>
        <dbReference type="EMBL" id="SDO18363.1"/>
    </source>
</evidence>
<name>A0A1H0HH49_9HYPH</name>
<dbReference type="Proteomes" id="UP000198704">
    <property type="component" value="Unassembled WGS sequence"/>
</dbReference>
<dbReference type="EMBL" id="FNHS01000016">
    <property type="protein sequence ID" value="SDO18363.1"/>
    <property type="molecule type" value="Genomic_DNA"/>
</dbReference>
<evidence type="ECO:0000313" key="2">
    <source>
        <dbReference type="Proteomes" id="UP000198704"/>
    </source>
</evidence>
<reference evidence="2" key="1">
    <citation type="submission" date="2016-10" db="EMBL/GenBank/DDBJ databases">
        <authorList>
            <person name="Varghese N."/>
            <person name="Submissions S."/>
        </authorList>
    </citation>
    <scope>NUCLEOTIDE SEQUENCE [LARGE SCALE GENOMIC DNA]</scope>
    <source>
        <strain evidence="2">BL47</strain>
    </source>
</reference>
<sequence>MPSLKLSNPFRRAEAGSSLKRRAAALKSDLLNLTVRTAAPNPLPAPGSDEAIAAWDKARSEFDRLTCLAEGEHAALRIGDSFTLWTTEWVKAAQRSDFTRFTVREMPAARAKTAAELADLLVITTRRDLRFAEAQRQTAIRELYALAYPDGEDPEPLPEPDGDYAHVIIAEHRAAYAAWKPLGDAYNDCVEGSDACAMAQKAEAEPYRIQAEAFEELVDTRATTVGGLVALAGYLPGAVFDANCVEVEEDARRALRSMCNGVLKLFGDEADAELIALEAELLETDAAFRAAAHALRVARDRYDKPPVPVGLKVWSHDWVYPSIPRPRTQPLAGGRELLLPYGAEEVEILRVQPCLGHFVGGTEGELQPDGVTRLRPDPRAQVRADAIVAAWDQWQEQIREARAVVNLDALEAAYDATKATRDTVLQRGREVTARGLTGLAIKARIAANMAAETDPKACSARLYDPDDSDGLLMDLAGDVLAVTGGLPEAHRPKD</sequence>
<proteinExistence type="predicted"/>
<protein>
    <submittedName>
        <fullName evidence="1">Uncharacterized protein</fullName>
    </submittedName>
</protein>
<dbReference type="OrthoDB" id="7997223at2"/>
<dbReference type="AlphaFoldDB" id="A0A1H0HH49"/>